<feature type="non-terminal residue" evidence="2">
    <location>
        <position position="165"/>
    </location>
</feature>
<evidence type="ECO:0000313" key="3">
    <source>
        <dbReference type="Proteomes" id="UP000053641"/>
    </source>
</evidence>
<dbReference type="EMBL" id="KL893102">
    <property type="protein sequence ID" value="KGL80349.1"/>
    <property type="molecule type" value="Genomic_DNA"/>
</dbReference>
<feature type="region of interest" description="Disordered" evidence="1">
    <location>
        <begin position="64"/>
        <end position="165"/>
    </location>
</feature>
<name>A0A099ZD54_TINGU</name>
<accession>A0A099ZD54</accession>
<organism evidence="2 3">
    <name type="scientific">Tinamus guttatus</name>
    <name type="common">White-throated tinamou</name>
    <dbReference type="NCBI Taxonomy" id="94827"/>
    <lineage>
        <taxon>Eukaryota</taxon>
        <taxon>Metazoa</taxon>
        <taxon>Chordata</taxon>
        <taxon>Craniata</taxon>
        <taxon>Vertebrata</taxon>
        <taxon>Euteleostomi</taxon>
        <taxon>Archelosauria</taxon>
        <taxon>Archosauria</taxon>
        <taxon>Dinosauria</taxon>
        <taxon>Saurischia</taxon>
        <taxon>Theropoda</taxon>
        <taxon>Coelurosauria</taxon>
        <taxon>Aves</taxon>
        <taxon>Palaeognathae</taxon>
        <taxon>Tinamiformes</taxon>
        <taxon>Tinamidae</taxon>
        <taxon>Tinamus</taxon>
    </lineage>
</organism>
<dbReference type="Proteomes" id="UP000053641">
    <property type="component" value="Unassembled WGS sequence"/>
</dbReference>
<dbReference type="STRING" id="94827.A0A099ZD54"/>
<protein>
    <submittedName>
        <fullName evidence="2">Uncharacterized protein</fullName>
    </submittedName>
</protein>
<evidence type="ECO:0000256" key="1">
    <source>
        <dbReference type="SAM" id="MobiDB-lite"/>
    </source>
</evidence>
<reference evidence="2 3" key="1">
    <citation type="submission" date="2014-06" db="EMBL/GenBank/DDBJ databases">
        <title>Genome evolution of avian class.</title>
        <authorList>
            <person name="Zhang G."/>
            <person name="Li C."/>
        </authorList>
    </citation>
    <scope>NUCLEOTIDE SEQUENCE [LARGE SCALE GENOMIC DNA]</scope>
    <source>
        <strain evidence="2">BGI_N309</strain>
    </source>
</reference>
<feature type="compositionally biased region" description="Polar residues" evidence="1">
    <location>
        <begin position="104"/>
        <end position="155"/>
    </location>
</feature>
<proteinExistence type="predicted"/>
<dbReference type="AlphaFoldDB" id="A0A099ZD54"/>
<sequence length="165" mass="17302">GEANTPHKLWVTALGGETHTSPSDLTLFPTAAHGSVNPGTVVESPLSEIQAAKGSILQALTLTPLGNTHEQKEVKKISSPTTSIPASHLPRHSDSDSHEDKMGSWSNSNGASPQSNPRETQLLQEVMESQDSATGNRSLKQSAGSTDATSTQQDASLKASGFEMT</sequence>
<feature type="non-terminal residue" evidence="2">
    <location>
        <position position="1"/>
    </location>
</feature>
<evidence type="ECO:0000313" key="2">
    <source>
        <dbReference type="EMBL" id="KGL80349.1"/>
    </source>
</evidence>
<keyword evidence="3" id="KW-1185">Reference proteome</keyword>
<feature type="compositionally biased region" description="Basic and acidic residues" evidence="1">
    <location>
        <begin position="91"/>
        <end position="102"/>
    </location>
</feature>
<gene>
    <name evidence="2" type="ORF">N309_01542</name>
</gene>